<dbReference type="AlphaFoldDB" id="A0A4Q0T2P3"/>
<reference evidence="3" key="2">
    <citation type="submission" date="2019-02" db="EMBL/GenBank/DDBJ databases">
        <title>Granulicella sibirica sp. nov., a psychrotolerant acidobacterium isolated from an organic soil layer in forested tundra, West Siberia.</title>
        <authorList>
            <person name="Oshkin I.Y."/>
            <person name="Kulichevskaya I.S."/>
            <person name="Rijpstra W.I.C."/>
            <person name="Sinninghe Damste J.S."/>
            <person name="Rakitin A.L."/>
            <person name="Ravin N.V."/>
            <person name="Dedysh S.N."/>
        </authorList>
    </citation>
    <scope>NUCLEOTIDE SEQUENCE [LARGE SCALE GENOMIC DNA]</scope>
    <source>
        <strain evidence="3">AF10</strain>
    </source>
</reference>
<dbReference type="EMBL" id="RDSM01000001">
    <property type="protein sequence ID" value="RXH57487.1"/>
    <property type="molecule type" value="Genomic_DNA"/>
</dbReference>
<sequence length="51" mass="5884">MDKTMRRLRTQADLDEQQRETTGIGRMSRRVNGLRDLRAQHGLLQLEGGAF</sequence>
<keyword evidence="3" id="KW-1185">Reference proteome</keyword>
<feature type="region of interest" description="Disordered" evidence="1">
    <location>
        <begin position="1"/>
        <end position="28"/>
    </location>
</feature>
<organism evidence="2 3">
    <name type="scientific">Granulicella sibirica</name>
    <dbReference type="NCBI Taxonomy" id="2479048"/>
    <lineage>
        <taxon>Bacteria</taxon>
        <taxon>Pseudomonadati</taxon>
        <taxon>Acidobacteriota</taxon>
        <taxon>Terriglobia</taxon>
        <taxon>Terriglobales</taxon>
        <taxon>Acidobacteriaceae</taxon>
        <taxon>Granulicella</taxon>
    </lineage>
</organism>
<proteinExistence type="predicted"/>
<dbReference type="Proteomes" id="UP000289437">
    <property type="component" value="Unassembled WGS sequence"/>
</dbReference>
<protein>
    <submittedName>
        <fullName evidence="2">Uncharacterized protein</fullName>
    </submittedName>
</protein>
<evidence type="ECO:0000256" key="1">
    <source>
        <dbReference type="SAM" id="MobiDB-lite"/>
    </source>
</evidence>
<feature type="compositionally biased region" description="Basic and acidic residues" evidence="1">
    <location>
        <begin position="1"/>
        <end position="19"/>
    </location>
</feature>
<accession>A0A4Q0T2P3</accession>
<evidence type="ECO:0000313" key="2">
    <source>
        <dbReference type="EMBL" id="RXH57487.1"/>
    </source>
</evidence>
<evidence type="ECO:0000313" key="3">
    <source>
        <dbReference type="Proteomes" id="UP000289437"/>
    </source>
</evidence>
<gene>
    <name evidence="2" type="ORF">GRAN_0797</name>
</gene>
<comment type="caution">
    <text evidence="2">The sequence shown here is derived from an EMBL/GenBank/DDBJ whole genome shotgun (WGS) entry which is preliminary data.</text>
</comment>
<reference evidence="2 3" key="1">
    <citation type="submission" date="2018-11" db="EMBL/GenBank/DDBJ databases">
        <authorList>
            <person name="Mardanov A.V."/>
            <person name="Ravin N.V."/>
            <person name="Dedysh S.N."/>
        </authorList>
    </citation>
    <scope>NUCLEOTIDE SEQUENCE [LARGE SCALE GENOMIC DNA]</scope>
    <source>
        <strain evidence="2 3">AF10</strain>
    </source>
</reference>
<name>A0A4Q0T2P3_9BACT</name>